<reference evidence="1 2" key="1">
    <citation type="submission" date="2021-01" db="EMBL/GenBank/DDBJ databases">
        <title>Genomic Encyclopedia of Type Strains, Phase IV (KMG-IV): sequencing the most valuable type-strain genomes for metagenomic binning, comparative biology and taxonomic classification.</title>
        <authorList>
            <person name="Goeker M."/>
        </authorList>
    </citation>
    <scope>NUCLEOTIDE SEQUENCE [LARGE SCALE GENOMIC DNA]</scope>
    <source>
        <strain evidence="1 2">DSM 104297</strain>
    </source>
</reference>
<dbReference type="EMBL" id="JAFBFC010000001">
    <property type="protein sequence ID" value="MBM7701213.1"/>
    <property type="molecule type" value="Genomic_DNA"/>
</dbReference>
<gene>
    <name evidence="1" type="ORF">JOC83_000039</name>
</gene>
<comment type="caution">
    <text evidence="1">The sequence shown here is derived from an EMBL/GenBank/DDBJ whole genome shotgun (WGS) entry which is preliminary data.</text>
</comment>
<protein>
    <submittedName>
        <fullName evidence="1">Uncharacterized protein YecA (UPF0149 family)</fullName>
    </submittedName>
</protein>
<accession>A0ABS2QPG3</accession>
<dbReference type="RefSeq" id="WP_205182407.1">
    <property type="nucleotide sequence ID" value="NZ_JAFBFC010000001.1"/>
</dbReference>
<evidence type="ECO:0000313" key="2">
    <source>
        <dbReference type="Proteomes" id="UP000809829"/>
    </source>
</evidence>
<organism evidence="1 2">
    <name type="scientific">Priestia iocasae</name>
    <dbReference type="NCBI Taxonomy" id="2291674"/>
    <lineage>
        <taxon>Bacteria</taxon>
        <taxon>Bacillati</taxon>
        <taxon>Bacillota</taxon>
        <taxon>Bacilli</taxon>
        <taxon>Bacillales</taxon>
        <taxon>Bacillaceae</taxon>
        <taxon>Priestia</taxon>
    </lineage>
</organism>
<sequence>MKSIFKMDERLGISLPRLQKEWEDYTKEEQQAILLKWEEIRGTIPDRIYELETIINEKQAQLGEESNFERSCQLNHDISELASIINDLWIWYRLNQHVSKAIHT</sequence>
<name>A0ABS2QPG3_9BACI</name>
<evidence type="ECO:0000313" key="1">
    <source>
        <dbReference type="EMBL" id="MBM7701213.1"/>
    </source>
</evidence>
<keyword evidence="2" id="KW-1185">Reference proteome</keyword>
<proteinExistence type="predicted"/>
<dbReference type="Proteomes" id="UP000809829">
    <property type="component" value="Unassembled WGS sequence"/>
</dbReference>